<keyword evidence="2" id="KW-1185">Reference proteome</keyword>
<evidence type="ECO:0000313" key="1">
    <source>
        <dbReference type="EMBL" id="MFC5155895.1"/>
    </source>
</evidence>
<evidence type="ECO:0000313" key="2">
    <source>
        <dbReference type="Proteomes" id="UP001596160"/>
    </source>
</evidence>
<gene>
    <name evidence="1" type="ORF">ACFPRH_29705</name>
</gene>
<reference evidence="2" key="1">
    <citation type="journal article" date="2019" name="Int. J. Syst. Evol. Microbiol.">
        <title>The Global Catalogue of Microorganisms (GCM) 10K type strain sequencing project: providing services to taxonomists for standard genome sequencing and annotation.</title>
        <authorList>
            <consortium name="The Broad Institute Genomics Platform"/>
            <consortium name="The Broad Institute Genome Sequencing Center for Infectious Disease"/>
            <person name="Wu L."/>
            <person name="Ma J."/>
        </authorList>
    </citation>
    <scope>NUCLEOTIDE SEQUENCE [LARGE SCALE GENOMIC DNA]</scope>
    <source>
        <strain evidence="2">PCU 266</strain>
    </source>
</reference>
<dbReference type="EMBL" id="JBHSKP010000027">
    <property type="protein sequence ID" value="MFC5155895.1"/>
    <property type="molecule type" value="Genomic_DNA"/>
</dbReference>
<dbReference type="RefSeq" id="WP_344484337.1">
    <property type="nucleotide sequence ID" value="NZ_BAAASB010000024.1"/>
</dbReference>
<name>A0ABW0ATH1_9ACTN</name>
<proteinExistence type="predicted"/>
<sequence length="103" mass="11882">MREEGWEIYRPEEDRQGSEWQAAYDAWHEFTRARLEQAEQQRRDALVEIRTEVWLSADTSRRVRALCEQTGLTPERLLAQLADHARLTGNGTATVAVAPFTPN</sequence>
<comment type="caution">
    <text evidence="1">The sequence shown here is derived from an EMBL/GenBank/DDBJ whole genome shotgun (WGS) entry which is preliminary data.</text>
</comment>
<dbReference type="Proteomes" id="UP001596160">
    <property type="component" value="Unassembled WGS sequence"/>
</dbReference>
<accession>A0ABW0ATH1</accession>
<protein>
    <submittedName>
        <fullName evidence="1">Uncharacterized protein</fullName>
    </submittedName>
</protein>
<organism evidence="1 2">
    <name type="scientific">Streptomyces amakusaensis</name>
    <dbReference type="NCBI Taxonomy" id="67271"/>
    <lineage>
        <taxon>Bacteria</taxon>
        <taxon>Bacillati</taxon>
        <taxon>Actinomycetota</taxon>
        <taxon>Actinomycetes</taxon>
        <taxon>Kitasatosporales</taxon>
        <taxon>Streptomycetaceae</taxon>
        <taxon>Streptomyces</taxon>
    </lineage>
</organism>